<evidence type="ECO:0000256" key="2">
    <source>
        <dbReference type="ARBA" id="ARBA00008418"/>
    </source>
</evidence>
<dbReference type="GO" id="GO:0005856">
    <property type="term" value="C:cytoskeleton"/>
    <property type="evidence" value="ECO:0007669"/>
    <property type="project" value="UniProtKB-SubCell"/>
</dbReference>
<dbReference type="Gene3D" id="1.10.950.10">
    <property type="entry name" value="Villin headpiece domain"/>
    <property type="match status" value="1"/>
</dbReference>
<dbReference type="PANTHER" id="PTHR11977:SF138">
    <property type="entry name" value="VILLIN-4"/>
    <property type="match status" value="1"/>
</dbReference>
<dbReference type="SUPFAM" id="SSF55753">
    <property type="entry name" value="Actin depolymerizing proteins"/>
    <property type="match status" value="6"/>
</dbReference>
<keyword evidence="4" id="KW-0963">Cytoplasm</keyword>
<dbReference type="CDD" id="cd11293">
    <property type="entry name" value="gelsolin_S4_like"/>
    <property type="match status" value="1"/>
</dbReference>
<dbReference type="InterPro" id="IPR007122">
    <property type="entry name" value="Villin/Gelsolin"/>
</dbReference>
<keyword evidence="5" id="KW-0677">Repeat</keyword>
<dbReference type="GO" id="GO:0007015">
    <property type="term" value="P:actin filament organization"/>
    <property type="evidence" value="ECO:0007669"/>
    <property type="project" value="UniProtKB-ARBA"/>
</dbReference>
<dbReference type="OrthoDB" id="6375767at2759"/>
<dbReference type="InterPro" id="IPR003128">
    <property type="entry name" value="Villin_headpiece"/>
</dbReference>
<dbReference type="GO" id="GO:0051693">
    <property type="term" value="P:actin filament capping"/>
    <property type="evidence" value="ECO:0007669"/>
    <property type="project" value="UniProtKB-KW"/>
</dbReference>
<evidence type="ECO:0000256" key="3">
    <source>
        <dbReference type="ARBA" id="ARBA00022467"/>
    </source>
</evidence>
<dbReference type="Proteomes" id="UP001153555">
    <property type="component" value="Unassembled WGS sequence"/>
</dbReference>
<evidence type="ECO:0000256" key="5">
    <source>
        <dbReference type="ARBA" id="ARBA00022737"/>
    </source>
</evidence>
<comment type="caution">
    <text evidence="11">The sequence shown here is derived from an EMBL/GenBank/DDBJ whole genome shotgun (WGS) entry which is preliminary data.</text>
</comment>
<dbReference type="GO" id="GO:0051014">
    <property type="term" value="P:actin filament severing"/>
    <property type="evidence" value="ECO:0007669"/>
    <property type="project" value="TreeGrafter"/>
</dbReference>
<dbReference type="FunFam" id="3.40.20.10:FF:000002">
    <property type="entry name" value="Gelsolin"/>
    <property type="match status" value="1"/>
</dbReference>
<sequence length="964" mass="107938">MSVSMKDVDPAFQGAGQKAGLEIWRIENFQPVTVPKSSHGKFFTGDSYVILKTTALKSGALRHDIHYWLGKDTSQDEAGTAAVKTIELDAALGGRAVQYRELQGHETEKFLSYFKPCIIPQEGGVASGFKHVEAEEHHTRLFVCKGKHVIQVKEVPFARSSLNHDDIFILDTTSKIFQFNGSNSSIQERAKALEVVQYIKDTYHDGKCEIAAIEDGRLMADAETGEFWGFFGGFAPLPRKTAANELKITDAGPSKLFCVEKGEALPIEADSLTRDLLDTHKCFILDCGVEVFIWMGRNTSLNQRKAASSAVDELLRGQDRAKSHVSRVIEGFETVTFRSKFNSWPQTVSVTVSEEGRGKVAALLKRQGLNVKGLLKAETPKEETQLYIDCTGDLKVWRVNGQQRTLLSGFDQSKFYSGDCYIFQYSYPGEDKDEHLIGTWFGKHSIEEDRVASVSQANKMVESLKFVPTQVCIHEGNEPLQFFAIFQSFILFKGGLSKGYKNHISEKELEDETYSEDGLALFRVQGSGPENMQAIQVDPVASSLNSSYCYILHSGSTVFIWSGNLTSSEAQELAERQLDLIRPNSQSKLQKEGAEIEQFWDLLGGKSEYPSQKIARKAESDPHLFSCTLTKGDLKVTEVHNFNQDDLMTEDIFILDCQSDIYVWVGQHVESKNKMNALSIGEKFLEHDFLHERLSLQTPIYIVNEGGEPTFFTRFFSWDSSKSAMHGNSFQRKLAILKHGGTPLVDKPKRRTPITHTGRSALPEKSQRSRSMSFSPDRVRVRGRSPAFNALAANFENPNARNLSTPPPMVRKVYPKSVTPDSANLASKSSAIAALSSTFEQPPPARQLMIPRSPSPKVSPEIPRPKSEAVSRQNSVDVLKPPKPEPIQEDVKESEADDDEGLPVYPYDRLKTTSSDPVSDIDVTKRETYLSSAEFKEKFGMTKDTFYKLPKWKQNKLKMSLQLF</sequence>
<dbReference type="GO" id="GO:0051015">
    <property type="term" value="F:actin filament binding"/>
    <property type="evidence" value="ECO:0007669"/>
    <property type="project" value="InterPro"/>
</dbReference>
<keyword evidence="7" id="KW-0009">Actin-binding</keyword>
<dbReference type="FunFam" id="1.10.950.10:FF:000004">
    <property type="entry name" value="Villin-like 1"/>
    <property type="match status" value="1"/>
</dbReference>
<evidence type="ECO:0000256" key="7">
    <source>
        <dbReference type="ARBA" id="ARBA00023203"/>
    </source>
</evidence>
<dbReference type="CDD" id="cd11292">
    <property type="entry name" value="gelsolin_S3_like"/>
    <property type="match status" value="1"/>
</dbReference>
<gene>
    <name evidence="11" type="ORF">SHERM_28458</name>
</gene>
<evidence type="ECO:0000313" key="11">
    <source>
        <dbReference type="EMBL" id="CAA0833190.1"/>
    </source>
</evidence>
<dbReference type="Pfam" id="PF00626">
    <property type="entry name" value="Gelsolin"/>
    <property type="match status" value="5"/>
</dbReference>
<dbReference type="EMBL" id="CACSLK010027838">
    <property type="protein sequence ID" value="CAA0833190.1"/>
    <property type="molecule type" value="Genomic_DNA"/>
</dbReference>
<keyword evidence="12" id="KW-1185">Reference proteome</keyword>
<evidence type="ECO:0000256" key="6">
    <source>
        <dbReference type="ARBA" id="ARBA00022837"/>
    </source>
</evidence>
<dbReference type="AlphaFoldDB" id="A0A9N7NLX8"/>
<dbReference type="PRINTS" id="PR00597">
    <property type="entry name" value="GELSOLIN"/>
</dbReference>
<keyword evidence="8" id="KW-0206">Cytoskeleton</keyword>
<dbReference type="SMART" id="SM00262">
    <property type="entry name" value="GEL"/>
    <property type="match status" value="6"/>
</dbReference>
<dbReference type="FunFam" id="3.40.20.10:FF:000001">
    <property type="entry name" value="Gelsolin"/>
    <property type="match status" value="1"/>
</dbReference>
<name>A0A9N7NLX8_STRHE</name>
<dbReference type="SMART" id="SM00153">
    <property type="entry name" value="VHP"/>
    <property type="match status" value="1"/>
</dbReference>
<dbReference type="PANTHER" id="PTHR11977">
    <property type="entry name" value="VILLIN"/>
    <property type="match status" value="1"/>
</dbReference>
<evidence type="ECO:0000256" key="4">
    <source>
        <dbReference type="ARBA" id="ARBA00022490"/>
    </source>
</evidence>
<evidence type="ECO:0000256" key="1">
    <source>
        <dbReference type="ARBA" id="ARBA00004245"/>
    </source>
</evidence>
<keyword evidence="6" id="KW-0106">Calcium</keyword>
<dbReference type="CDD" id="cd11290">
    <property type="entry name" value="gelsolin_S1_like"/>
    <property type="match status" value="1"/>
</dbReference>
<comment type="subcellular location">
    <subcellularLocation>
        <location evidence="1">Cytoplasm</location>
        <location evidence="1">Cytoskeleton</location>
    </subcellularLocation>
</comment>
<dbReference type="InterPro" id="IPR029006">
    <property type="entry name" value="ADF-H/Gelsolin-like_dom_sf"/>
</dbReference>
<dbReference type="InterPro" id="IPR007123">
    <property type="entry name" value="Gelsolin-like_dom"/>
</dbReference>
<dbReference type="CDD" id="cd11289">
    <property type="entry name" value="gelsolin_S2_like"/>
    <property type="match status" value="1"/>
</dbReference>
<dbReference type="Gene3D" id="3.40.20.10">
    <property type="entry name" value="Severin"/>
    <property type="match status" value="6"/>
</dbReference>
<feature type="region of interest" description="Disordered" evidence="9">
    <location>
        <begin position="745"/>
        <end position="779"/>
    </location>
</feature>
<evidence type="ECO:0000256" key="9">
    <source>
        <dbReference type="SAM" id="MobiDB-lite"/>
    </source>
</evidence>
<evidence type="ECO:0000313" key="12">
    <source>
        <dbReference type="Proteomes" id="UP001153555"/>
    </source>
</evidence>
<organism evidence="11 12">
    <name type="scientific">Striga hermonthica</name>
    <name type="common">Purple witchweed</name>
    <name type="synonym">Buchnera hermonthica</name>
    <dbReference type="NCBI Taxonomy" id="68872"/>
    <lineage>
        <taxon>Eukaryota</taxon>
        <taxon>Viridiplantae</taxon>
        <taxon>Streptophyta</taxon>
        <taxon>Embryophyta</taxon>
        <taxon>Tracheophyta</taxon>
        <taxon>Spermatophyta</taxon>
        <taxon>Magnoliopsida</taxon>
        <taxon>eudicotyledons</taxon>
        <taxon>Gunneridae</taxon>
        <taxon>Pentapetalae</taxon>
        <taxon>asterids</taxon>
        <taxon>lamiids</taxon>
        <taxon>Lamiales</taxon>
        <taxon>Orobanchaceae</taxon>
        <taxon>Buchnereae</taxon>
        <taxon>Striga</taxon>
    </lineage>
</organism>
<dbReference type="CDD" id="cd11291">
    <property type="entry name" value="gelsolin_S6_like"/>
    <property type="match status" value="1"/>
</dbReference>
<dbReference type="Pfam" id="PF02209">
    <property type="entry name" value="VHP"/>
    <property type="match status" value="1"/>
</dbReference>
<dbReference type="PROSITE" id="PS51089">
    <property type="entry name" value="HP"/>
    <property type="match status" value="1"/>
</dbReference>
<reference evidence="11" key="1">
    <citation type="submission" date="2019-12" db="EMBL/GenBank/DDBJ databases">
        <authorList>
            <person name="Scholes J."/>
        </authorList>
    </citation>
    <scope>NUCLEOTIDE SEQUENCE</scope>
</reference>
<dbReference type="SUPFAM" id="SSF47050">
    <property type="entry name" value="VHP, Villin headpiece domain"/>
    <property type="match status" value="1"/>
</dbReference>
<dbReference type="FunFam" id="3.40.20.10:FF:000038">
    <property type="entry name" value="Villin-like 1"/>
    <property type="match status" value="1"/>
</dbReference>
<proteinExistence type="inferred from homology"/>
<dbReference type="FunFam" id="3.40.20.10:FF:000028">
    <property type="entry name" value="Villin-like 1"/>
    <property type="match status" value="1"/>
</dbReference>
<protein>
    <submittedName>
        <fullName evidence="11">Villin-4</fullName>
    </submittedName>
</protein>
<accession>A0A9N7NLX8</accession>
<dbReference type="InterPro" id="IPR036886">
    <property type="entry name" value="Villin_headpiece_dom_sf"/>
</dbReference>
<evidence type="ECO:0000259" key="10">
    <source>
        <dbReference type="PROSITE" id="PS51089"/>
    </source>
</evidence>
<comment type="similarity">
    <text evidence="2">Belongs to the villin/gelsolin family.</text>
</comment>
<feature type="domain" description="HP" evidence="10">
    <location>
        <begin position="899"/>
        <end position="964"/>
    </location>
</feature>
<keyword evidence="3" id="KW-0117">Actin capping</keyword>
<evidence type="ECO:0000256" key="8">
    <source>
        <dbReference type="ARBA" id="ARBA00023212"/>
    </source>
</evidence>
<dbReference type="CDD" id="cd11288">
    <property type="entry name" value="gelsolin_S5_like"/>
    <property type="match status" value="1"/>
</dbReference>
<feature type="region of interest" description="Disordered" evidence="9">
    <location>
        <begin position="839"/>
        <end position="918"/>
    </location>
</feature>